<dbReference type="Pfam" id="PF01078">
    <property type="entry name" value="Mg_chelatase"/>
    <property type="match status" value="1"/>
</dbReference>
<organism evidence="5 6">
    <name type="scientific">Pseudobacter ginsenosidimutans</name>
    <dbReference type="NCBI Taxonomy" id="661488"/>
    <lineage>
        <taxon>Bacteria</taxon>
        <taxon>Pseudomonadati</taxon>
        <taxon>Bacteroidota</taxon>
        <taxon>Chitinophagia</taxon>
        <taxon>Chitinophagales</taxon>
        <taxon>Chitinophagaceae</taxon>
        <taxon>Pseudobacter</taxon>
    </lineage>
</organism>
<evidence type="ECO:0000313" key="5">
    <source>
        <dbReference type="EMBL" id="RZS70952.1"/>
    </source>
</evidence>
<dbReference type="InterPro" id="IPR001208">
    <property type="entry name" value="MCM_dom"/>
</dbReference>
<dbReference type="SMART" id="SM00382">
    <property type="entry name" value="AAA"/>
    <property type="match status" value="1"/>
</dbReference>
<dbReference type="EMBL" id="SGXA01000002">
    <property type="protein sequence ID" value="RZS70952.1"/>
    <property type="molecule type" value="Genomic_DNA"/>
</dbReference>
<dbReference type="Pfam" id="PF13335">
    <property type="entry name" value="Mg_chelatase_C"/>
    <property type="match status" value="1"/>
</dbReference>
<evidence type="ECO:0000256" key="2">
    <source>
        <dbReference type="ARBA" id="ARBA00022741"/>
    </source>
</evidence>
<dbReference type="InterPro" id="IPR003593">
    <property type="entry name" value="AAA+_ATPase"/>
</dbReference>
<dbReference type="PROSITE" id="PS50051">
    <property type="entry name" value="MCM_2"/>
    <property type="match status" value="1"/>
</dbReference>
<evidence type="ECO:0000256" key="3">
    <source>
        <dbReference type="ARBA" id="ARBA00022840"/>
    </source>
</evidence>
<dbReference type="NCBIfam" id="TIGR00368">
    <property type="entry name" value="YifB family Mg chelatase-like AAA ATPase"/>
    <property type="match status" value="1"/>
</dbReference>
<dbReference type="PANTHER" id="PTHR32039">
    <property type="entry name" value="MAGNESIUM-CHELATASE SUBUNIT CHLI"/>
    <property type="match status" value="1"/>
</dbReference>
<dbReference type="InterPro" id="IPR045006">
    <property type="entry name" value="CHLI-like"/>
</dbReference>
<dbReference type="Pfam" id="PF13541">
    <property type="entry name" value="ChlI"/>
    <property type="match status" value="1"/>
</dbReference>
<keyword evidence="6" id="KW-1185">Reference proteome</keyword>
<dbReference type="InterPro" id="IPR014721">
    <property type="entry name" value="Ribsml_uS5_D2-typ_fold_subgr"/>
</dbReference>
<dbReference type="InterPro" id="IPR000523">
    <property type="entry name" value="Mg_chelatse_chII-like_cat_dom"/>
</dbReference>
<sequence length="513" mass="56208">MLVKTFGSAVSGVDAITIEVEVNEMAGREYYLVGLPDSAVKESFQRVESALKTNGYYMPRRKLVVNLAPAAIRKTGTAFDLAIAIGILAATEQIPNPESLLRVVLKGELQLDGVIRPVKGALPIAINAKKHGFTDLFVPQQNAREAGVVEGLNVFGVGHINEVIDHFKGEKIITPTKVDIAAAFSSSYSEAEGDFLDVKGQQNIKRALEIAAAGGHNAILIGPPGAGKTMLASRLPTILPPLTLEEALETTKIYSVAGKLLSDATLITARPFRAPHHTASDMSLVGGGSIPQPGEISLSHNGVLFMDEFPEFRRTALEVMRQPMEERKLTISRARMSVDFPASFMLLAAMNPCPCGYYNHPQKKCSCHPGAVRHYLSKISAPLLDRIDLHVEVTPVPFSQLENEEDLESSTQIRERVIRARTLQAGRYRLMPGVYCNAQMNKKIFRQVCTVDNEGKQLLRSAMEKLQLSARAYDRILKVSRTIADLAGSELISSVHLAEAIQYRSLDRENWGE</sequence>
<dbReference type="GO" id="GO:0005524">
    <property type="term" value="F:ATP binding"/>
    <property type="evidence" value="ECO:0007669"/>
    <property type="project" value="UniProtKB-KW"/>
</dbReference>
<comment type="caution">
    <text evidence="5">The sequence shown here is derived from an EMBL/GenBank/DDBJ whole genome shotgun (WGS) entry which is preliminary data.</text>
</comment>
<accession>A0A4Q7MQF5</accession>
<keyword evidence="3" id="KW-0067">ATP-binding</keyword>
<proteinExistence type="inferred from homology"/>
<dbReference type="GO" id="GO:0003677">
    <property type="term" value="F:DNA binding"/>
    <property type="evidence" value="ECO:0007669"/>
    <property type="project" value="InterPro"/>
</dbReference>
<evidence type="ECO:0000313" key="6">
    <source>
        <dbReference type="Proteomes" id="UP000293874"/>
    </source>
</evidence>
<name>A0A4Q7MQF5_9BACT</name>
<dbReference type="Gene3D" id="3.30.230.10">
    <property type="match status" value="1"/>
</dbReference>
<dbReference type="SUPFAM" id="SSF54211">
    <property type="entry name" value="Ribosomal protein S5 domain 2-like"/>
    <property type="match status" value="1"/>
</dbReference>
<dbReference type="InterPro" id="IPR004482">
    <property type="entry name" value="Mg_chelat-rel"/>
</dbReference>
<protein>
    <submittedName>
        <fullName evidence="5">Magnesium chelatase family protein</fullName>
    </submittedName>
</protein>
<dbReference type="Gene3D" id="3.40.50.300">
    <property type="entry name" value="P-loop containing nucleotide triphosphate hydrolases"/>
    <property type="match status" value="1"/>
</dbReference>
<dbReference type="InterPro" id="IPR025158">
    <property type="entry name" value="Mg_chelat-rel_C"/>
</dbReference>
<dbReference type="InterPro" id="IPR020568">
    <property type="entry name" value="Ribosomal_Su5_D2-typ_SF"/>
</dbReference>
<gene>
    <name evidence="5" type="ORF">EV199_2851</name>
</gene>
<evidence type="ECO:0000256" key="1">
    <source>
        <dbReference type="ARBA" id="ARBA00006354"/>
    </source>
</evidence>
<dbReference type="AlphaFoldDB" id="A0A4Q7MQF5"/>
<keyword evidence="2" id="KW-0547">Nucleotide-binding</keyword>
<dbReference type="PANTHER" id="PTHR32039:SF7">
    <property type="entry name" value="COMPETENCE PROTEIN COMM"/>
    <property type="match status" value="1"/>
</dbReference>
<dbReference type="SUPFAM" id="SSF52540">
    <property type="entry name" value="P-loop containing nucleoside triphosphate hydrolases"/>
    <property type="match status" value="1"/>
</dbReference>
<dbReference type="Proteomes" id="UP000293874">
    <property type="component" value="Unassembled WGS sequence"/>
</dbReference>
<dbReference type="OrthoDB" id="9813147at2"/>
<dbReference type="PRINTS" id="PR01657">
    <property type="entry name" value="MCMFAMILY"/>
</dbReference>
<dbReference type="RefSeq" id="WP_130541497.1">
    <property type="nucleotide sequence ID" value="NZ_CP042431.1"/>
</dbReference>
<feature type="domain" description="MCM C-terminal AAA(+) ATPase" evidence="4">
    <location>
        <begin position="292"/>
        <end position="389"/>
    </location>
</feature>
<comment type="similarity">
    <text evidence="1">Belongs to the Mg-chelatase subunits D/I family. ComM subfamily.</text>
</comment>
<dbReference type="InterPro" id="IPR027417">
    <property type="entry name" value="P-loop_NTPase"/>
</dbReference>
<evidence type="ECO:0000259" key="4">
    <source>
        <dbReference type="PROSITE" id="PS50051"/>
    </source>
</evidence>
<reference evidence="5 6" key="1">
    <citation type="submission" date="2019-02" db="EMBL/GenBank/DDBJ databases">
        <title>Genomic Encyclopedia of Type Strains, Phase IV (KMG-IV): sequencing the most valuable type-strain genomes for metagenomic binning, comparative biology and taxonomic classification.</title>
        <authorList>
            <person name="Goeker M."/>
        </authorList>
    </citation>
    <scope>NUCLEOTIDE SEQUENCE [LARGE SCALE GENOMIC DNA]</scope>
    <source>
        <strain evidence="5 6">DSM 18116</strain>
    </source>
</reference>